<name>A0A673MZA7_9TELE</name>
<dbReference type="AlphaFoldDB" id="A0A673MZA7"/>
<reference evidence="14" key="2">
    <citation type="submission" date="2025-09" db="UniProtKB">
        <authorList>
            <consortium name="Ensembl"/>
        </authorList>
    </citation>
    <scope>IDENTIFICATION</scope>
</reference>
<dbReference type="PANTHER" id="PTHR10285">
    <property type="entry name" value="URIDINE KINASE"/>
    <property type="match status" value="1"/>
</dbReference>
<comment type="pathway">
    <text evidence="2 11">Pyrimidine metabolism; CTP biosynthesis via salvage pathway; CTP from cytidine: step 1/3.</text>
</comment>
<evidence type="ECO:0000256" key="10">
    <source>
        <dbReference type="ARBA" id="ARBA00058664"/>
    </source>
</evidence>
<dbReference type="NCBIfam" id="TIGR00235">
    <property type="entry name" value="udk"/>
    <property type="match status" value="1"/>
</dbReference>
<organism evidence="14 15">
    <name type="scientific">Sinocyclocheilus rhinocerous</name>
    <dbReference type="NCBI Taxonomy" id="307959"/>
    <lineage>
        <taxon>Eukaryota</taxon>
        <taxon>Metazoa</taxon>
        <taxon>Chordata</taxon>
        <taxon>Craniata</taxon>
        <taxon>Vertebrata</taxon>
        <taxon>Euteleostomi</taxon>
        <taxon>Actinopterygii</taxon>
        <taxon>Neopterygii</taxon>
        <taxon>Teleostei</taxon>
        <taxon>Ostariophysi</taxon>
        <taxon>Cypriniformes</taxon>
        <taxon>Cyprinidae</taxon>
        <taxon>Cyprininae</taxon>
        <taxon>Sinocyclocheilus</taxon>
    </lineage>
</organism>
<keyword evidence="4 11" id="KW-0808">Transferase</keyword>
<feature type="domain" description="Phosphoribulokinase/uridine kinase" evidence="13">
    <location>
        <begin position="25"/>
        <end position="220"/>
    </location>
</feature>
<dbReference type="Ensembl" id="ENSSRHT00000098396.1">
    <property type="protein sequence ID" value="ENSSRHP00000095793.1"/>
    <property type="gene ID" value="ENSSRHG00000047099.1"/>
</dbReference>
<dbReference type="GO" id="GO:0004849">
    <property type="term" value="F:uridine kinase activity"/>
    <property type="evidence" value="ECO:0007669"/>
    <property type="project" value="UniProtKB-EC"/>
</dbReference>
<dbReference type="Pfam" id="PF00485">
    <property type="entry name" value="PRK"/>
    <property type="match status" value="1"/>
</dbReference>
<keyword evidence="5 11" id="KW-0547">Nucleotide-binding</keyword>
<dbReference type="PRINTS" id="PR00988">
    <property type="entry name" value="URIDINKINASE"/>
</dbReference>
<evidence type="ECO:0000256" key="11">
    <source>
        <dbReference type="RuleBase" id="RU003825"/>
    </source>
</evidence>
<evidence type="ECO:0000256" key="1">
    <source>
        <dbReference type="ARBA" id="ARBA00004690"/>
    </source>
</evidence>
<dbReference type="FunFam" id="3.40.50.300:FF:000297">
    <property type="entry name" value="Uridine-cytidine kinase 2"/>
    <property type="match status" value="1"/>
</dbReference>
<dbReference type="InterPro" id="IPR006083">
    <property type="entry name" value="PRK/URK"/>
</dbReference>
<evidence type="ECO:0000256" key="4">
    <source>
        <dbReference type="ARBA" id="ARBA00022679"/>
    </source>
</evidence>
<evidence type="ECO:0000259" key="13">
    <source>
        <dbReference type="Pfam" id="PF00485"/>
    </source>
</evidence>
<dbReference type="SUPFAM" id="SSF52540">
    <property type="entry name" value="P-loop containing nucleoside triphosphate hydrolases"/>
    <property type="match status" value="1"/>
</dbReference>
<comment type="similarity">
    <text evidence="3 11">Belongs to the uridine kinase family.</text>
</comment>
<protein>
    <recommendedName>
        <fullName evidence="11">Uridine-cytidine kinase</fullName>
        <ecNumber evidence="11">2.7.1.48</ecNumber>
    </recommendedName>
</protein>
<evidence type="ECO:0000313" key="14">
    <source>
        <dbReference type="Ensembl" id="ENSSRHP00000095793.1"/>
    </source>
</evidence>
<evidence type="ECO:0000256" key="5">
    <source>
        <dbReference type="ARBA" id="ARBA00022741"/>
    </source>
</evidence>
<comment type="pathway">
    <text evidence="1 11">Pyrimidine metabolism; UMP biosynthesis via salvage pathway; UMP from uridine: step 1/1.</text>
</comment>
<keyword evidence="7 11" id="KW-0067">ATP-binding</keyword>
<evidence type="ECO:0000256" key="6">
    <source>
        <dbReference type="ARBA" id="ARBA00022777"/>
    </source>
</evidence>
<proteinExistence type="inferred from homology"/>
<evidence type="ECO:0000256" key="7">
    <source>
        <dbReference type="ARBA" id="ARBA00022840"/>
    </source>
</evidence>
<reference evidence="14" key="1">
    <citation type="submission" date="2025-08" db="UniProtKB">
        <authorList>
            <consortium name="Ensembl"/>
        </authorList>
    </citation>
    <scope>IDENTIFICATION</scope>
</reference>
<evidence type="ECO:0000256" key="9">
    <source>
        <dbReference type="ARBA" id="ARBA00048909"/>
    </source>
</evidence>
<dbReference type="NCBIfam" id="NF004018">
    <property type="entry name" value="PRK05480.1"/>
    <property type="match status" value="1"/>
</dbReference>
<feature type="region of interest" description="Disordered" evidence="12">
    <location>
        <begin position="242"/>
        <end position="262"/>
    </location>
</feature>
<dbReference type="GO" id="GO:0005524">
    <property type="term" value="F:ATP binding"/>
    <property type="evidence" value="ECO:0007669"/>
    <property type="project" value="UniProtKB-KW"/>
</dbReference>
<gene>
    <name evidence="14" type="primary">LOC107722061</name>
</gene>
<evidence type="ECO:0000256" key="3">
    <source>
        <dbReference type="ARBA" id="ARBA00005408"/>
    </source>
</evidence>
<keyword evidence="6 11" id="KW-0418">Kinase</keyword>
<comment type="function">
    <text evidence="10">Phosphorylates uridine and cytidine to uridine monophosphate and cytidine monophosphate. Does not phosphorylate deoxyribonucleosides or purine ribonucleosides. Can use ATP or GTP as a phosphate donor.</text>
</comment>
<dbReference type="Proteomes" id="UP000472270">
    <property type="component" value="Unassembled WGS sequence"/>
</dbReference>
<dbReference type="InterPro" id="IPR027417">
    <property type="entry name" value="P-loop_NTPase"/>
</dbReference>
<dbReference type="UniPathway" id="UPA00579">
    <property type="reaction ID" value="UER00640"/>
</dbReference>
<dbReference type="GO" id="GO:0044211">
    <property type="term" value="P:CTP salvage"/>
    <property type="evidence" value="ECO:0007669"/>
    <property type="project" value="UniProtKB-UniPathway"/>
</dbReference>
<comment type="catalytic activity">
    <reaction evidence="8 11">
        <text>cytidine + ATP = CMP + ADP + H(+)</text>
        <dbReference type="Rhea" id="RHEA:24674"/>
        <dbReference type="ChEBI" id="CHEBI:15378"/>
        <dbReference type="ChEBI" id="CHEBI:17562"/>
        <dbReference type="ChEBI" id="CHEBI:30616"/>
        <dbReference type="ChEBI" id="CHEBI:60377"/>
        <dbReference type="ChEBI" id="CHEBI:456216"/>
        <dbReference type="EC" id="2.7.1.48"/>
    </reaction>
</comment>
<dbReference type="UniPathway" id="UPA00574">
    <property type="reaction ID" value="UER00637"/>
</dbReference>
<feature type="compositionally biased region" description="Low complexity" evidence="12">
    <location>
        <begin position="252"/>
        <end position="262"/>
    </location>
</feature>
<dbReference type="InterPro" id="IPR000764">
    <property type="entry name" value="Uridine_kinase-like"/>
</dbReference>
<evidence type="ECO:0000313" key="15">
    <source>
        <dbReference type="Proteomes" id="UP000472270"/>
    </source>
</evidence>
<dbReference type="CDD" id="cd02023">
    <property type="entry name" value="UMPK"/>
    <property type="match status" value="1"/>
</dbReference>
<evidence type="ECO:0000256" key="2">
    <source>
        <dbReference type="ARBA" id="ARBA00004784"/>
    </source>
</evidence>
<accession>A0A673MZA7</accession>
<comment type="catalytic activity">
    <reaction evidence="9 11">
        <text>uridine + ATP = UMP + ADP + H(+)</text>
        <dbReference type="Rhea" id="RHEA:16825"/>
        <dbReference type="ChEBI" id="CHEBI:15378"/>
        <dbReference type="ChEBI" id="CHEBI:16704"/>
        <dbReference type="ChEBI" id="CHEBI:30616"/>
        <dbReference type="ChEBI" id="CHEBI:57865"/>
        <dbReference type="ChEBI" id="CHEBI:456216"/>
        <dbReference type="EC" id="2.7.1.48"/>
    </reaction>
</comment>
<dbReference type="Gene3D" id="3.40.50.300">
    <property type="entry name" value="P-loop containing nucleotide triphosphate hydrolases"/>
    <property type="match status" value="1"/>
</dbReference>
<keyword evidence="15" id="KW-1185">Reference proteome</keyword>
<evidence type="ECO:0000256" key="12">
    <source>
        <dbReference type="SAM" id="MobiDB-lite"/>
    </source>
</evidence>
<evidence type="ECO:0000256" key="8">
    <source>
        <dbReference type="ARBA" id="ARBA00047436"/>
    </source>
</evidence>
<sequence length="262" mass="30053">IMAGDSETHLKDRAENGHNTRQPFLIGVSGGTASGKSSVCEKIMELLGQNKIDRHQRQVVILSQDSFYRELTPEQKAKALKGQFNFDHPDAFDNELVMKTLRDIIQGETVHIPVYDFVTHSRKDDFVTVYPADVVLFEGILMFYSQEIRDLFQMKLFVDTDPDTRLSRRVLRDIGERGRELEQVLNQYITFVKPAFEEFCLPTKKYADVIIPRGADNLVAINLIVQHIQDILNVGVTKRQNGFQDVHESPRQRQPSESSRPH</sequence>
<feature type="region of interest" description="Disordered" evidence="12">
    <location>
        <begin position="12"/>
        <end position="34"/>
    </location>
</feature>
<dbReference type="EC" id="2.7.1.48" evidence="11"/>
<dbReference type="GO" id="GO:0044206">
    <property type="term" value="P:UMP salvage"/>
    <property type="evidence" value="ECO:0007669"/>
    <property type="project" value="UniProtKB-UniPathway"/>
</dbReference>